<keyword evidence="1" id="KW-0472">Membrane</keyword>
<evidence type="ECO:0000259" key="2">
    <source>
        <dbReference type="PROSITE" id="PS50883"/>
    </source>
</evidence>
<dbReference type="InterPro" id="IPR001633">
    <property type="entry name" value="EAL_dom"/>
</dbReference>
<feature type="domain" description="EAL" evidence="2">
    <location>
        <begin position="497"/>
        <end position="747"/>
    </location>
</feature>
<feature type="transmembrane region" description="Helical" evidence="1">
    <location>
        <begin position="66"/>
        <end position="84"/>
    </location>
</feature>
<reference evidence="4 5" key="1">
    <citation type="submission" date="2020-08" db="EMBL/GenBank/DDBJ databases">
        <title>The Agave Microbiome: Exploring the role of microbial communities in plant adaptations to desert environments.</title>
        <authorList>
            <person name="Partida-Martinez L.P."/>
        </authorList>
    </citation>
    <scope>NUCLEOTIDE SEQUENCE [LARGE SCALE GENOMIC DNA]</scope>
    <source>
        <strain evidence="4 5">AT2.18</strain>
    </source>
</reference>
<dbReference type="InterPro" id="IPR052155">
    <property type="entry name" value="Biofilm_reg_signaling"/>
</dbReference>
<comment type="caution">
    <text evidence="4">The sequence shown here is derived from an EMBL/GenBank/DDBJ whole genome shotgun (WGS) entry which is preliminary data.</text>
</comment>
<feature type="domain" description="GGDEF" evidence="3">
    <location>
        <begin position="360"/>
        <end position="492"/>
    </location>
</feature>
<dbReference type="NCBIfam" id="TIGR00254">
    <property type="entry name" value="GGDEF"/>
    <property type="match status" value="1"/>
</dbReference>
<dbReference type="PANTHER" id="PTHR44757:SF2">
    <property type="entry name" value="BIOFILM ARCHITECTURE MAINTENANCE PROTEIN MBAA"/>
    <property type="match status" value="1"/>
</dbReference>
<dbReference type="Gene3D" id="3.30.70.270">
    <property type="match status" value="1"/>
</dbReference>
<gene>
    <name evidence="4" type="ORF">FHR72_004565</name>
</gene>
<evidence type="ECO:0000259" key="3">
    <source>
        <dbReference type="PROSITE" id="PS50887"/>
    </source>
</evidence>
<name>A0A839QA85_MYCIR</name>
<feature type="transmembrane region" description="Helical" evidence="1">
    <location>
        <begin position="132"/>
        <end position="152"/>
    </location>
</feature>
<dbReference type="SUPFAM" id="SSF55073">
    <property type="entry name" value="Nucleotide cyclase"/>
    <property type="match status" value="1"/>
</dbReference>
<dbReference type="InterPro" id="IPR035919">
    <property type="entry name" value="EAL_sf"/>
</dbReference>
<feature type="transmembrane region" description="Helical" evidence="1">
    <location>
        <begin position="231"/>
        <end position="251"/>
    </location>
</feature>
<dbReference type="PROSITE" id="PS50887">
    <property type="entry name" value="GGDEF"/>
    <property type="match status" value="1"/>
</dbReference>
<accession>A0A839QA85</accession>
<dbReference type="Gene3D" id="3.20.20.450">
    <property type="entry name" value="EAL domain"/>
    <property type="match status" value="1"/>
</dbReference>
<keyword evidence="1" id="KW-1133">Transmembrane helix</keyword>
<feature type="transmembrane region" description="Helical" evidence="1">
    <location>
        <begin position="271"/>
        <end position="292"/>
    </location>
</feature>
<dbReference type="InterPro" id="IPR000160">
    <property type="entry name" value="GGDEF_dom"/>
</dbReference>
<feature type="transmembrane region" description="Helical" evidence="1">
    <location>
        <begin position="203"/>
        <end position="225"/>
    </location>
</feature>
<evidence type="ECO:0000313" key="5">
    <source>
        <dbReference type="Proteomes" id="UP000550501"/>
    </source>
</evidence>
<dbReference type="SMART" id="SM00267">
    <property type="entry name" value="GGDEF"/>
    <property type="match status" value="1"/>
</dbReference>
<keyword evidence="1" id="KW-0812">Transmembrane</keyword>
<feature type="transmembrane region" description="Helical" evidence="1">
    <location>
        <begin position="164"/>
        <end position="191"/>
    </location>
</feature>
<dbReference type="Pfam" id="PF00563">
    <property type="entry name" value="EAL"/>
    <property type="match status" value="1"/>
</dbReference>
<dbReference type="RefSeq" id="WP_183472415.1">
    <property type="nucleotide sequence ID" value="NZ_JACHVU010000013.1"/>
</dbReference>
<dbReference type="Pfam" id="PF00990">
    <property type="entry name" value="GGDEF"/>
    <property type="match status" value="1"/>
</dbReference>
<feature type="transmembrane region" description="Helical" evidence="1">
    <location>
        <begin position="37"/>
        <end position="54"/>
    </location>
</feature>
<dbReference type="SUPFAM" id="SSF141868">
    <property type="entry name" value="EAL domain-like"/>
    <property type="match status" value="1"/>
</dbReference>
<evidence type="ECO:0000256" key="1">
    <source>
        <dbReference type="SAM" id="Phobius"/>
    </source>
</evidence>
<keyword evidence="5" id="KW-1185">Reference proteome</keyword>
<evidence type="ECO:0000313" key="4">
    <source>
        <dbReference type="EMBL" id="MBB2993058.1"/>
    </source>
</evidence>
<feature type="transmembrane region" description="Helical" evidence="1">
    <location>
        <begin position="298"/>
        <end position="315"/>
    </location>
</feature>
<sequence length="747" mass="79459">MSRRRSRLVLSSLVILWAIMNALAPWGHSAAAQGETILRVGTAVGTLVGGLIAAGRVDGLSRWWRLAYVASLASYLIAEVLRLTNTLGGDNRWADVVATLAFVLCPTLTLVALVLLWRCSGSAASRRWRQPALTNVLDGLVAGLSFLILAAMGDFVHQLTASSLSHAGAVVTLVLFTGELAVVGTAVVIAIVYDMDRPFRYNYLLFAGGVVAMAASYRVAVYLRFIGAEAGVAWANVGFIVGLLMIANAMLDTSETPRQAHRDRHDGRTDWVQLVLPYVGFLGLAVLFAFHVFTGRPLSLVAVCAAVVLVALVALRQVVAMRAQSQLTQRLYWALRHDTLTGLPNRILFSQLLEEATQAGEAVLILIDLDDFKDVNDRYGHAAGDEVLRAVGGRLKTCLAEGDTLARIGGDEFAVLTREGDQLAAVADRLRVALRGPFAVHGSSVRVRASIGVVGPGAPGLLQTADDLLRQADISMFAGKQQGKDTTVVYRPSTGARVDFPAALRAAKGAAPDGFRLLYQCVVGLADGRPVAFEALSRWTAPNGMQVSPETFVNAAEAAGLGATLDALVLDTACREVASVDGSIDIHVNVGAARLGNTGFDETVRETLQRYGIEPTRLVLEITETVPIVDLDDAATHIGGLSALGVRFALDDFGSGHNSLTYLHSLPIQIVKLDRSLVGGAQPERERALYRSVMNLCDDLGLTVVAEGIETDAQATMVQAAGCRFAQGNLYGRPTPIGVARGAVPTK</sequence>
<dbReference type="InterPro" id="IPR043128">
    <property type="entry name" value="Rev_trsase/Diguanyl_cyclase"/>
</dbReference>
<dbReference type="InterPro" id="IPR029787">
    <property type="entry name" value="Nucleotide_cyclase"/>
</dbReference>
<dbReference type="PANTHER" id="PTHR44757">
    <property type="entry name" value="DIGUANYLATE CYCLASE DGCP"/>
    <property type="match status" value="1"/>
</dbReference>
<dbReference type="EMBL" id="JACHVU010000013">
    <property type="protein sequence ID" value="MBB2993058.1"/>
    <property type="molecule type" value="Genomic_DNA"/>
</dbReference>
<dbReference type="PROSITE" id="PS50883">
    <property type="entry name" value="EAL"/>
    <property type="match status" value="1"/>
</dbReference>
<feature type="transmembrane region" description="Helical" evidence="1">
    <location>
        <begin position="96"/>
        <end position="120"/>
    </location>
</feature>
<dbReference type="Proteomes" id="UP000550501">
    <property type="component" value="Unassembled WGS sequence"/>
</dbReference>
<dbReference type="AlphaFoldDB" id="A0A839QA85"/>
<protein>
    <submittedName>
        <fullName evidence="4">Diguanylate cyclase (GGDEF)-like protein</fullName>
    </submittedName>
</protein>
<proteinExistence type="predicted"/>
<dbReference type="CDD" id="cd01949">
    <property type="entry name" value="GGDEF"/>
    <property type="match status" value="1"/>
</dbReference>
<dbReference type="SMART" id="SM00052">
    <property type="entry name" value="EAL"/>
    <property type="match status" value="1"/>
</dbReference>
<dbReference type="CDD" id="cd01948">
    <property type="entry name" value="EAL"/>
    <property type="match status" value="1"/>
</dbReference>
<organism evidence="4 5">
    <name type="scientific">Mycolicibacterium iranicum</name>
    <name type="common">Mycobacterium iranicum</name>
    <dbReference type="NCBI Taxonomy" id="912594"/>
    <lineage>
        <taxon>Bacteria</taxon>
        <taxon>Bacillati</taxon>
        <taxon>Actinomycetota</taxon>
        <taxon>Actinomycetes</taxon>
        <taxon>Mycobacteriales</taxon>
        <taxon>Mycobacteriaceae</taxon>
        <taxon>Mycolicibacterium</taxon>
    </lineage>
</organism>